<keyword evidence="6" id="KW-1185">Reference proteome</keyword>
<protein>
    <submittedName>
        <fullName evidence="5">Uncharacterized protein</fullName>
    </submittedName>
</protein>
<evidence type="ECO:0000256" key="3">
    <source>
        <dbReference type="SAM" id="Coils"/>
    </source>
</evidence>
<dbReference type="InterPro" id="IPR029336">
    <property type="entry name" value="DUF4594"/>
</dbReference>
<keyword evidence="2 3" id="KW-0175">Coiled coil</keyword>
<feature type="compositionally biased region" description="Basic and acidic residues" evidence="4">
    <location>
        <begin position="134"/>
        <end position="149"/>
    </location>
</feature>
<evidence type="ECO:0000313" key="6">
    <source>
        <dbReference type="Proteomes" id="UP000319801"/>
    </source>
</evidence>
<evidence type="ECO:0000256" key="2">
    <source>
        <dbReference type="ARBA" id="ARBA00023054"/>
    </source>
</evidence>
<evidence type="ECO:0000256" key="4">
    <source>
        <dbReference type="SAM" id="MobiDB-lite"/>
    </source>
</evidence>
<dbReference type="PANTHER" id="PTHR15635">
    <property type="entry name" value="COILED-COIL DOMAIN CONTAINING PROTEIN 9"/>
    <property type="match status" value="1"/>
</dbReference>
<dbReference type="Proteomes" id="UP000319801">
    <property type="component" value="Unassembled WGS sequence"/>
</dbReference>
<reference evidence="5 6" key="1">
    <citation type="journal article" date="2019" name="Genome Biol. Evol.">
        <title>Whole-Genome Sequencing of the Giant Devil Catfish, Bagarius yarrelli.</title>
        <authorList>
            <person name="Jiang W."/>
            <person name="Lv Y."/>
            <person name="Cheng L."/>
            <person name="Yang K."/>
            <person name="Chao B."/>
            <person name="Wang X."/>
            <person name="Li Y."/>
            <person name="Pan X."/>
            <person name="You X."/>
            <person name="Zhang Y."/>
            <person name="Yang J."/>
            <person name="Li J."/>
            <person name="Zhang X."/>
            <person name="Liu S."/>
            <person name="Sun C."/>
            <person name="Yang J."/>
            <person name="Shi Q."/>
        </authorList>
    </citation>
    <scope>NUCLEOTIDE SEQUENCE [LARGE SCALE GENOMIC DNA]</scope>
    <source>
        <strain evidence="5">JWS20170419001</strain>
        <tissue evidence="5">Muscle</tissue>
    </source>
</reference>
<dbReference type="AlphaFoldDB" id="A0A556V9V5"/>
<comment type="caution">
    <text evidence="5">The sequence shown here is derived from an EMBL/GenBank/DDBJ whole genome shotgun (WGS) entry which is preliminary data.</text>
</comment>
<proteinExistence type="predicted"/>
<feature type="coiled-coil region" evidence="3">
    <location>
        <begin position="60"/>
        <end position="87"/>
    </location>
</feature>
<evidence type="ECO:0000256" key="1">
    <source>
        <dbReference type="ARBA" id="ARBA00022553"/>
    </source>
</evidence>
<evidence type="ECO:0000313" key="5">
    <source>
        <dbReference type="EMBL" id="TTC73827.1"/>
    </source>
</evidence>
<sequence>MEKLWNNAGPYDNTKFTVTDPEYHINIEDHFQNVDLNDKSFTDMTLLKKEQKDADLDKRIEAMRKKNEALIKRYQEVEEDKKRAEQEGMAMHSRKSKVEDLTITINKSPSGKRVVSEKVEKSSYAGLAGIKPSTEGRTEPPETSARRTDCLNSQVTPGTSLEEFLEELDALCNPEVNSRSPDTEAQKAEFSSSVKIGTTTSYVSIPTKSENQIISIDAPKNTSSFREAEKKVRFSDDLIQGAYKKNSNTDANDVKASTFKSLPPTTTVSEEQDVWQDLNHDHEGILLTDPRSATPSIKELEHRTKSKSADSPCASVVTQNSTEVPNIPTDQNLLYTKEPLENNTSINTDELMDSSLSVLSLESTESLPVYSTNTEKDWDRAVLLDSPVSSSGLFDGILSAAIVRFKEGCQAGWRH</sequence>
<organism evidence="5 6">
    <name type="scientific">Bagarius yarrelli</name>
    <name type="common">Goonch</name>
    <name type="synonym">Bagrus yarrelli</name>
    <dbReference type="NCBI Taxonomy" id="175774"/>
    <lineage>
        <taxon>Eukaryota</taxon>
        <taxon>Metazoa</taxon>
        <taxon>Chordata</taxon>
        <taxon>Craniata</taxon>
        <taxon>Vertebrata</taxon>
        <taxon>Euteleostomi</taxon>
        <taxon>Actinopterygii</taxon>
        <taxon>Neopterygii</taxon>
        <taxon>Teleostei</taxon>
        <taxon>Ostariophysi</taxon>
        <taxon>Siluriformes</taxon>
        <taxon>Sisoridae</taxon>
        <taxon>Sisorinae</taxon>
        <taxon>Bagarius</taxon>
    </lineage>
</organism>
<keyword evidence="1" id="KW-0597">Phosphoprotein</keyword>
<dbReference type="OrthoDB" id="10058133at2759"/>
<feature type="region of interest" description="Disordered" evidence="4">
    <location>
        <begin position="126"/>
        <end position="156"/>
    </location>
</feature>
<feature type="compositionally biased region" description="Polar residues" evidence="4">
    <location>
        <begin position="316"/>
        <end position="329"/>
    </location>
</feature>
<gene>
    <name evidence="5" type="ORF">Baya_14735</name>
</gene>
<accession>A0A556V9V5</accession>
<name>A0A556V9V5_BAGYA</name>
<dbReference type="EMBL" id="VCAZ01000177">
    <property type="protein sequence ID" value="TTC73827.1"/>
    <property type="molecule type" value="Genomic_DNA"/>
</dbReference>
<feature type="region of interest" description="Disordered" evidence="4">
    <location>
        <begin position="301"/>
        <end position="329"/>
    </location>
</feature>
<dbReference type="PANTHER" id="PTHR15635:SF10">
    <property type="entry name" value="COILED-COIL DOMAIN-CONTAINING PROTEIN 9B"/>
    <property type="match status" value="1"/>
</dbReference>